<evidence type="ECO:0000256" key="1">
    <source>
        <dbReference type="ARBA" id="ARBA00003025"/>
    </source>
</evidence>
<dbReference type="InterPro" id="IPR036156">
    <property type="entry name" value="Beta-gal/glucu_dom_sf"/>
</dbReference>
<evidence type="ECO:0000256" key="6">
    <source>
        <dbReference type="ARBA" id="ARBA00023295"/>
    </source>
</evidence>
<dbReference type="NCBIfam" id="NF007538">
    <property type="entry name" value="PRK10150.1"/>
    <property type="match status" value="1"/>
</dbReference>
<feature type="domain" description="Glycoside hydrolase family 2 immunoglobulin-like beta-sandwich" evidence="8">
    <location>
        <begin position="246"/>
        <end position="350"/>
    </location>
</feature>
<dbReference type="EC" id="3.2.1.31" evidence="3 7"/>
<evidence type="ECO:0000259" key="8">
    <source>
        <dbReference type="Pfam" id="PF00703"/>
    </source>
</evidence>
<evidence type="ECO:0000256" key="3">
    <source>
        <dbReference type="ARBA" id="ARBA00012761"/>
    </source>
</evidence>
<dbReference type="Gene3D" id="2.60.40.10">
    <property type="entry name" value="Immunoglobulins"/>
    <property type="match status" value="1"/>
</dbReference>
<dbReference type="Gene3D" id="3.20.20.80">
    <property type="entry name" value="Glycosidases"/>
    <property type="match status" value="1"/>
</dbReference>
<dbReference type="InterPro" id="IPR023230">
    <property type="entry name" value="Glyco_hydro_2_CS"/>
</dbReference>
<dbReference type="SUPFAM" id="SSF49303">
    <property type="entry name" value="beta-Galactosidase/glucuronidase domain"/>
    <property type="match status" value="1"/>
</dbReference>
<dbReference type="Proteomes" id="UP000829291">
    <property type="component" value="Chromosome 5"/>
</dbReference>
<name>A0ABM3G605_NEOLC</name>
<evidence type="ECO:0000256" key="2">
    <source>
        <dbReference type="ARBA" id="ARBA00007401"/>
    </source>
</evidence>
<evidence type="ECO:0000313" key="12">
    <source>
        <dbReference type="RefSeq" id="XP_046595673.1"/>
    </source>
</evidence>
<dbReference type="Pfam" id="PF02836">
    <property type="entry name" value="Glyco_hydro_2_C"/>
    <property type="match status" value="1"/>
</dbReference>
<dbReference type="PRINTS" id="PR00132">
    <property type="entry name" value="GLHYDRLASE2"/>
</dbReference>
<dbReference type="SUPFAM" id="SSF51445">
    <property type="entry name" value="(Trans)glycosidases"/>
    <property type="match status" value="1"/>
</dbReference>
<dbReference type="SUPFAM" id="SSF49785">
    <property type="entry name" value="Galactose-binding domain-like"/>
    <property type="match status" value="1"/>
</dbReference>
<dbReference type="InterPro" id="IPR006102">
    <property type="entry name" value="Ig-like_GH2"/>
</dbReference>
<accession>A0ABM3G605</accession>
<dbReference type="PROSITE" id="PS00608">
    <property type="entry name" value="GLYCOSYL_HYDROL_F2_2"/>
    <property type="match status" value="1"/>
</dbReference>
<evidence type="ECO:0000256" key="5">
    <source>
        <dbReference type="ARBA" id="ARBA00022801"/>
    </source>
</evidence>
<organism evidence="11 12">
    <name type="scientific">Neodiprion lecontei</name>
    <name type="common">Redheaded pine sawfly</name>
    <dbReference type="NCBI Taxonomy" id="441921"/>
    <lineage>
        <taxon>Eukaryota</taxon>
        <taxon>Metazoa</taxon>
        <taxon>Ecdysozoa</taxon>
        <taxon>Arthropoda</taxon>
        <taxon>Hexapoda</taxon>
        <taxon>Insecta</taxon>
        <taxon>Pterygota</taxon>
        <taxon>Neoptera</taxon>
        <taxon>Endopterygota</taxon>
        <taxon>Hymenoptera</taxon>
        <taxon>Tenthredinoidea</taxon>
        <taxon>Diprionidae</taxon>
        <taxon>Diprioninae</taxon>
        <taxon>Neodiprion</taxon>
    </lineage>
</organism>
<dbReference type="InterPro" id="IPR013783">
    <property type="entry name" value="Ig-like_fold"/>
</dbReference>
<evidence type="ECO:0000313" key="11">
    <source>
        <dbReference type="Proteomes" id="UP000829291"/>
    </source>
</evidence>
<dbReference type="Pfam" id="PF02837">
    <property type="entry name" value="Glyco_hydro_2_N"/>
    <property type="match status" value="1"/>
</dbReference>
<dbReference type="InterPro" id="IPR023232">
    <property type="entry name" value="Glyco_hydro_2_AS"/>
</dbReference>
<evidence type="ECO:0000256" key="7">
    <source>
        <dbReference type="RuleBase" id="RU361154"/>
    </source>
</evidence>
<keyword evidence="6 7" id="KW-0326">Glycosidase</keyword>
<dbReference type="InterPro" id="IPR006103">
    <property type="entry name" value="Glyco_hydro_2_cat"/>
</dbReference>
<keyword evidence="11" id="KW-1185">Reference proteome</keyword>
<dbReference type="InterPro" id="IPR006101">
    <property type="entry name" value="Glyco_hydro_2"/>
</dbReference>
<evidence type="ECO:0000256" key="4">
    <source>
        <dbReference type="ARBA" id="ARBA00016205"/>
    </source>
</evidence>
<dbReference type="PANTHER" id="PTHR10066:SF67">
    <property type="entry name" value="BETA-GLUCURONIDASE"/>
    <property type="match status" value="1"/>
</dbReference>
<dbReference type="PROSITE" id="PS00719">
    <property type="entry name" value="GLYCOSYL_HYDROL_F2_1"/>
    <property type="match status" value="1"/>
</dbReference>
<dbReference type="PANTHER" id="PTHR10066">
    <property type="entry name" value="BETA-GLUCURONIDASE"/>
    <property type="match status" value="1"/>
</dbReference>
<comment type="catalytic activity">
    <reaction evidence="7">
        <text>a beta-D-glucuronoside + H2O = D-glucuronate + an alcohol</text>
        <dbReference type="Rhea" id="RHEA:17633"/>
        <dbReference type="ChEBI" id="CHEBI:15377"/>
        <dbReference type="ChEBI" id="CHEBI:30879"/>
        <dbReference type="ChEBI" id="CHEBI:58720"/>
        <dbReference type="ChEBI" id="CHEBI:83411"/>
        <dbReference type="EC" id="3.2.1.31"/>
    </reaction>
</comment>
<dbReference type="InterPro" id="IPR008979">
    <property type="entry name" value="Galactose-bd-like_sf"/>
</dbReference>
<sequence>MSVLDNEIDQSENGAGALLPTLMTLLGTFLVSANHTPNTATYPSLIGNGNATLPGLLYPRESESRQVVSLNGMWDFVVSPIDDPEVGYREGWYEKDLNKVGKPMKMPVPSSYNDVTTSSALRDHVGVVWYQRTFYTPSFWAEMRTFVWFGSVDYIAQVWINGKLVASHELGHLPFEGDIGGVLNPAGKNYITVAIDNRLLMNTVPQGTINKINTDEGEVFQQTYTFDFFHYSGIHRPVLLYTKPRVYVSDISVKTSIDGNDGTVEYVVEARGLDQGEIPNFTVSLIDADGLVVAEESGKVISGRLKVPSAKLWWGRDMGYEPGYLYTLEVRVSVTNTSGQDVYRLPVGIRTITWTNTSLLLNGKPVYFRGFGRHEDSFIRGRALDLPTMTRDYELLKWVGANGYRTSHYPYSEEVLDEADRQGFLIIDECPAVNTENFSTPLLELHKRSLSELIRRDKNRPSVVMWSIANEPFSQYDAASDYFRQIAEHTRSLDLTRPITLAIAQSVQTDKSAPYLDIISFNRYNAWYTNPGRLDVIDILVEAEATAWNEKYNKPVIMTEYGADTMPGLHELPAYVWSEDYQTELMSRHFKAFDRLRKKGFFIGEFIWNFADFRTAQSFTRVGGNKKGIFTRDRQPKEVAHLVRKRYFSLAAEQYNVLIPKDLALYVSSTYAGRSEL</sequence>
<dbReference type="InterPro" id="IPR017853">
    <property type="entry name" value="GH"/>
</dbReference>
<comment type="similarity">
    <text evidence="2 7">Belongs to the glycosyl hydrolase 2 family.</text>
</comment>
<dbReference type="Gene3D" id="2.60.120.260">
    <property type="entry name" value="Galactose-binding domain-like"/>
    <property type="match status" value="1"/>
</dbReference>
<proteinExistence type="inferred from homology"/>
<keyword evidence="7" id="KW-0458">Lysosome</keyword>
<dbReference type="RefSeq" id="XP_046595673.1">
    <property type="nucleotide sequence ID" value="XM_046739717.1"/>
</dbReference>
<comment type="subunit">
    <text evidence="7">Homotetramer.</text>
</comment>
<evidence type="ECO:0000259" key="10">
    <source>
        <dbReference type="Pfam" id="PF02837"/>
    </source>
</evidence>
<dbReference type="InterPro" id="IPR006104">
    <property type="entry name" value="Glyco_hydro_2_N"/>
</dbReference>
<dbReference type="GeneID" id="107227312"/>
<keyword evidence="5 7" id="KW-0378">Hydrolase</keyword>
<reference evidence="12" key="1">
    <citation type="submission" date="2025-08" db="UniProtKB">
        <authorList>
            <consortium name="RefSeq"/>
        </authorList>
    </citation>
    <scope>IDENTIFICATION</scope>
    <source>
        <tissue evidence="12">Thorax and Abdomen</tissue>
    </source>
</reference>
<evidence type="ECO:0000259" key="9">
    <source>
        <dbReference type="Pfam" id="PF02836"/>
    </source>
</evidence>
<gene>
    <name evidence="12" type="primary">LOC107227312</name>
</gene>
<comment type="function">
    <text evidence="1 7">Plays an important role in the degradation of dermatan and keratan sulfates.</text>
</comment>
<feature type="domain" description="Glycoside hydrolase family 2 catalytic" evidence="9">
    <location>
        <begin position="355"/>
        <end position="649"/>
    </location>
</feature>
<feature type="domain" description="Glycosyl hydrolases family 2 sugar binding" evidence="10">
    <location>
        <begin position="69"/>
        <end position="244"/>
    </location>
</feature>
<protein>
    <recommendedName>
        <fullName evidence="4 7">Beta-glucuronidase</fullName>
        <ecNumber evidence="3 7">3.2.1.31</ecNumber>
    </recommendedName>
</protein>
<comment type="activity regulation">
    <text evidence="7">Inhibited by L-aspartic acid.</text>
</comment>
<dbReference type="Pfam" id="PF00703">
    <property type="entry name" value="Glyco_hydro_2"/>
    <property type="match status" value="1"/>
</dbReference>